<evidence type="ECO:0000256" key="2">
    <source>
        <dbReference type="ARBA" id="ARBA00022741"/>
    </source>
</evidence>
<name>A0ABU2S8W2_9ACTN</name>
<keyword evidence="2 4" id="KW-0547">Nucleotide-binding</keyword>
<organism evidence="7 8">
    <name type="scientific">Streptomyces johnsoniae</name>
    <dbReference type="NCBI Taxonomy" id="3075532"/>
    <lineage>
        <taxon>Bacteria</taxon>
        <taxon>Bacillati</taxon>
        <taxon>Actinomycetota</taxon>
        <taxon>Actinomycetes</taxon>
        <taxon>Kitasatosporales</taxon>
        <taxon>Streptomycetaceae</taxon>
        <taxon>Streptomyces</taxon>
    </lineage>
</organism>
<reference evidence="8" key="1">
    <citation type="submission" date="2023-07" db="EMBL/GenBank/DDBJ databases">
        <title>30 novel species of actinomycetes from the DSMZ collection.</title>
        <authorList>
            <person name="Nouioui I."/>
        </authorList>
    </citation>
    <scope>NUCLEOTIDE SEQUENCE [LARGE SCALE GENOMIC DNA]</scope>
    <source>
        <strain evidence="8">DSM 41886</strain>
    </source>
</reference>
<dbReference type="EMBL" id="JAVREV010000013">
    <property type="protein sequence ID" value="MDT0445422.1"/>
    <property type="molecule type" value="Genomic_DNA"/>
</dbReference>
<protein>
    <recommendedName>
        <fullName evidence="6">ATP-grasp domain-containing protein</fullName>
    </recommendedName>
</protein>
<sequence>MLVAAGEDIEIVPLLRTGSGERWPALAPLIGRLFGKPREIDEDALEGVGRSLAGVVTFADAELELAAAIGAHLNVPHRNASTADKYRQRTALFEAGLTHIAAHPLDDAEDLEKAAAHLGYPLVVKPRRGVGGTDVTVVRDAARAAALKGSWRWGSGTLYAEQFIPTADPASGAWRADYVSVEVQSADGTHDVITVFDKFPVYARSPESQGAGQMATTGDILPCGLPSGLRREVEELVLGAHEALDMDDGITHTEVKLGAHGPEIIEVNCRVGGHLNRVLKRRSGFDLVRQALLIAAGLPLQPLPDNTGQRHVAGLFVPFADTEGPVRSRVSPADLRVPGVATIDEVARAGAPRTYTDAIACNVVLDCRDEEVLRHTAAQFLARVRGLFAEDGVGHHDWTSDMTARLGEKAPAAPATSPTSLAGAYERRGRTGVHGGRADRSPDPQGRR</sequence>
<dbReference type="RefSeq" id="WP_311619626.1">
    <property type="nucleotide sequence ID" value="NZ_JAVREV010000013.1"/>
</dbReference>
<dbReference type="Gene3D" id="3.30.470.20">
    <property type="entry name" value="ATP-grasp fold, B domain"/>
    <property type="match status" value="1"/>
</dbReference>
<keyword evidence="8" id="KW-1185">Reference proteome</keyword>
<dbReference type="PROSITE" id="PS50975">
    <property type="entry name" value="ATP_GRASP"/>
    <property type="match status" value="1"/>
</dbReference>
<feature type="domain" description="ATP-grasp" evidence="6">
    <location>
        <begin position="89"/>
        <end position="296"/>
    </location>
</feature>
<evidence type="ECO:0000313" key="8">
    <source>
        <dbReference type="Proteomes" id="UP001183615"/>
    </source>
</evidence>
<evidence type="ECO:0000313" key="7">
    <source>
        <dbReference type="EMBL" id="MDT0445422.1"/>
    </source>
</evidence>
<accession>A0ABU2S8W2</accession>
<dbReference type="InterPro" id="IPR011761">
    <property type="entry name" value="ATP-grasp"/>
</dbReference>
<evidence type="ECO:0000259" key="6">
    <source>
        <dbReference type="PROSITE" id="PS50975"/>
    </source>
</evidence>
<evidence type="ECO:0000256" key="1">
    <source>
        <dbReference type="ARBA" id="ARBA00022598"/>
    </source>
</evidence>
<feature type="region of interest" description="Disordered" evidence="5">
    <location>
        <begin position="407"/>
        <end position="448"/>
    </location>
</feature>
<proteinExistence type="predicted"/>
<evidence type="ECO:0000256" key="5">
    <source>
        <dbReference type="SAM" id="MobiDB-lite"/>
    </source>
</evidence>
<dbReference type="InterPro" id="IPR052032">
    <property type="entry name" value="ATP-dep_AA_Ligase"/>
</dbReference>
<evidence type="ECO:0000256" key="4">
    <source>
        <dbReference type="PROSITE-ProRule" id="PRU00409"/>
    </source>
</evidence>
<feature type="compositionally biased region" description="Basic and acidic residues" evidence="5">
    <location>
        <begin position="436"/>
        <end position="448"/>
    </location>
</feature>
<dbReference type="Pfam" id="PF02786">
    <property type="entry name" value="CPSase_L_D2"/>
    <property type="match status" value="1"/>
</dbReference>
<dbReference type="InterPro" id="IPR005479">
    <property type="entry name" value="CPAse_ATP-bd"/>
</dbReference>
<comment type="caution">
    <text evidence="7">The sequence shown here is derived from an EMBL/GenBank/DDBJ whole genome shotgun (WGS) entry which is preliminary data.</text>
</comment>
<keyword evidence="1" id="KW-0436">Ligase</keyword>
<dbReference type="Proteomes" id="UP001183615">
    <property type="component" value="Unassembled WGS sequence"/>
</dbReference>
<dbReference type="PANTHER" id="PTHR43585:SF2">
    <property type="entry name" value="ATP-GRASP ENZYME FSQD"/>
    <property type="match status" value="1"/>
</dbReference>
<gene>
    <name evidence="7" type="ORF">RM779_22890</name>
</gene>
<keyword evidence="3 4" id="KW-0067">ATP-binding</keyword>
<evidence type="ECO:0000256" key="3">
    <source>
        <dbReference type="ARBA" id="ARBA00022840"/>
    </source>
</evidence>
<feature type="compositionally biased region" description="Low complexity" evidence="5">
    <location>
        <begin position="410"/>
        <end position="424"/>
    </location>
</feature>
<dbReference type="PANTHER" id="PTHR43585">
    <property type="entry name" value="FUMIPYRROLE BIOSYNTHESIS PROTEIN C"/>
    <property type="match status" value="1"/>
</dbReference>
<dbReference type="SUPFAM" id="SSF56059">
    <property type="entry name" value="Glutathione synthetase ATP-binding domain-like"/>
    <property type="match status" value="1"/>
</dbReference>